<dbReference type="PANTHER" id="PTHR42920:SF24">
    <property type="entry name" value="AROMATIC AMINO ACID EXPORTER YDDG"/>
    <property type="match status" value="1"/>
</dbReference>
<dbReference type="EMBL" id="CP016895">
    <property type="protein sequence ID" value="AOA57156.1"/>
    <property type="molecule type" value="Genomic_DNA"/>
</dbReference>
<dbReference type="PANTHER" id="PTHR42920">
    <property type="entry name" value="OS03G0707200 PROTEIN-RELATED"/>
    <property type="match status" value="1"/>
</dbReference>
<evidence type="ECO:0000256" key="1">
    <source>
        <dbReference type="ARBA" id="ARBA00004651"/>
    </source>
</evidence>
<feature type="transmembrane region" description="Helical" evidence="6">
    <location>
        <begin position="271"/>
        <end position="291"/>
    </location>
</feature>
<name>A0A1B2LW31_9GAMM</name>
<evidence type="ECO:0000313" key="9">
    <source>
        <dbReference type="Proteomes" id="UP000093391"/>
    </source>
</evidence>
<dbReference type="SUPFAM" id="SSF103481">
    <property type="entry name" value="Multidrug resistance efflux transporter EmrE"/>
    <property type="match status" value="2"/>
</dbReference>
<dbReference type="RefSeq" id="WP_067551658.1">
    <property type="nucleotide sequence ID" value="NZ_CP016895.1"/>
</dbReference>
<keyword evidence="9" id="KW-1185">Reference proteome</keyword>
<feature type="transmembrane region" description="Helical" evidence="6">
    <location>
        <begin position="157"/>
        <end position="175"/>
    </location>
</feature>
<evidence type="ECO:0000256" key="4">
    <source>
        <dbReference type="ARBA" id="ARBA00022989"/>
    </source>
</evidence>
<dbReference type="Proteomes" id="UP000093391">
    <property type="component" value="Chromosome"/>
</dbReference>
<dbReference type="InterPro" id="IPR051258">
    <property type="entry name" value="Diverse_Substrate_Transporter"/>
</dbReference>
<dbReference type="Pfam" id="PF00892">
    <property type="entry name" value="EamA"/>
    <property type="match status" value="2"/>
</dbReference>
<feature type="transmembrane region" description="Helical" evidence="6">
    <location>
        <begin position="187"/>
        <end position="205"/>
    </location>
</feature>
<dbReference type="AlphaFoldDB" id="A0A1B2LW31"/>
<sequence length="297" mass="32557">MSKRFATLIGCSAIVLWATLLALLRLASSQLQPAVAICIIYSLAALLLLALFKWPKLKNFSKTYLYTATLLFVAYELCLSFSISLAQSNQQAIEISIINYLWPSLTVFLLLLCKEQRLHWLFIPGLFLSLCGVVSVQMGDSFHHSKHFLIHLQQNPVSYVLAFCGAIIWAAYCVLTKKQGNGQNAIVLFFCATAITLWLNLLISGQFQIATLGASDIGYLGLAATAFALGYAAWNIGILHGNLNILVILSYFTPVISSLFAMLLLNVTLGLSFWSGTAMVTLGSLLCWYATQRAAPA</sequence>
<feature type="domain" description="EamA" evidence="7">
    <location>
        <begin position="159"/>
        <end position="286"/>
    </location>
</feature>
<evidence type="ECO:0000259" key="7">
    <source>
        <dbReference type="Pfam" id="PF00892"/>
    </source>
</evidence>
<reference evidence="8 9" key="1">
    <citation type="submission" date="2016-08" db="EMBL/GenBank/DDBJ databases">
        <authorList>
            <person name="Seilhamer J.J."/>
        </authorList>
    </citation>
    <scope>NUCLEOTIDE SEQUENCE [LARGE SCALE GENOMIC DNA]</scope>
    <source>
        <strain evidence="8 9">BRTC-1</strain>
    </source>
</reference>
<protein>
    <submittedName>
        <fullName evidence="8">EamA family transporter</fullName>
    </submittedName>
</protein>
<evidence type="ECO:0000256" key="2">
    <source>
        <dbReference type="ARBA" id="ARBA00022475"/>
    </source>
</evidence>
<feature type="transmembrane region" description="Helical" evidence="6">
    <location>
        <begin position="92"/>
        <end position="113"/>
    </location>
</feature>
<proteinExistence type="predicted"/>
<keyword evidence="2" id="KW-1003">Cell membrane</keyword>
<accession>A0A1B2LW31</accession>
<feature type="transmembrane region" description="Helical" evidence="6">
    <location>
        <begin position="217"/>
        <end position="236"/>
    </location>
</feature>
<dbReference type="GO" id="GO:0005886">
    <property type="term" value="C:plasma membrane"/>
    <property type="evidence" value="ECO:0007669"/>
    <property type="project" value="UniProtKB-SubCell"/>
</dbReference>
<keyword evidence="5 6" id="KW-0472">Membrane</keyword>
<evidence type="ECO:0000256" key="5">
    <source>
        <dbReference type="ARBA" id="ARBA00023136"/>
    </source>
</evidence>
<dbReference type="InterPro" id="IPR037185">
    <property type="entry name" value="EmrE-like"/>
</dbReference>
<comment type="subcellular location">
    <subcellularLocation>
        <location evidence="1">Cell membrane</location>
        <topology evidence="1">Multi-pass membrane protein</topology>
    </subcellularLocation>
</comment>
<evidence type="ECO:0000256" key="3">
    <source>
        <dbReference type="ARBA" id="ARBA00022692"/>
    </source>
</evidence>
<evidence type="ECO:0000313" key="8">
    <source>
        <dbReference type="EMBL" id="AOA57156.1"/>
    </source>
</evidence>
<keyword evidence="3 6" id="KW-0812">Transmembrane</keyword>
<feature type="transmembrane region" description="Helical" evidence="6">
    <location>
        <begin position="243"/>
        <end position="265"/>
    </location>
</feature>
<organism evidence="8 9">
    <name type="scientific">Acinetobacter larvae</name>
    <dbReference type="NCBI Taxonomy" id="1789224"/>
    <lineage>
        <taxon>Bacteria</taxon>
        <taxon>Pseudomonadati</taxon>
        <taxon>Pseudomonadota</taxon>
        <taxon>Gammaproteobacteria</taxon>
        <taxon>Moraxellales</taxon>
        <taxon>Moraxellaceae</taxon>
        <taxon>Acinetobacter</taxon>
    </lineage>
</organism>
<dbReference type="NCBIfam" id="NF008676">
    <property type="entry name" value="PRK11689.1"/>
    <property type="match status" value="1"/>
</dbReference>
<keyword evidence="4 6" id="KW-1133">Transmembrane helix</keyword>
<gene>
    <name evidence="8" type="ORF">BFG52_01510</name>
</gene>
<feature type="domain" description="EamA" evidence="7">
    <location>
        <begin position="7"/>
        <end position="135"/>
    </location>
</feature>
<feature type="transmembrane region" description="Helical" evidence="6">
    <location>
        <begin position="31"/>
        <end position="52"/>
    </location>
</feature>
<dbReference type="OrthoDB" id="7065924at2"/>
<dbReference type="STRING" id="1789224.BFG52_01510"/>
<dbReference type="KEGG" id="ala:BFG52_01510"/>
<feature type="transmembrane region" description="Helical" evidence="6">
    <location>
        <begin position="64"/>
        <end position="86"/>
    </location>
</feature>
<feature type="transmembrane region" description="Helical" evidence="6">
    <location>
        <begin position="120"/>
        <end position="137"/>
    </location>
</feature>
<dbReference type="InterPro" id="IPR000620">
    <property type="entry name" value="EamA_dom"/>
</dbReference>
<evidence type="ECO:0000256" key="6">
    <source>
        <dbReference type="SAM" id="Phobius"/>
    </source>
</evidence>